<reference evidence="3" key="1">
    <citation type="submission" date="2016-08" db="EMBL/GenBank/DDBJ databases">
        <authorList>
            <person name="Varghese N."/>
            <person name="Submissions Spin"/>
        </authorList>
    </citation>
    <scope>NUCLEOTIDE SEQUENCE [LARGE SCALE GENOMIC DNA]</scope>
    <source>
        <strain evidence="3">CCBAU 57015</strain>
    </source>
</reference>
<keyword evidence="3" id="KW-1185">Reference proteome</keyword>
<dbReference type="EMBL" id="FMAC01000002">
    <property type="protein sequence ID" value="SCB16613.1"/>
    <property type="molecule type" value="Genomic_DNA"/>
</dbReference>
<dbReference type="CDD" id="cd00093">
    <property type="entry name" value="HTH_XRE"/>
    <property type="match status" value="1"/>
</dbReference>
<dbReference type="InterPro" id="IPR010982">
    <property type="entry name" value="Lambda_DNA-bd_dom_sf"/>
</dbReference>
<gene>
    <name evidence="2" type="ORF">GA0061100_102647</name>
</gene>
<feature type="domain" description="HTH cro/C1-type" evidence="1">
    <location>
        <begin position="7"/>
        <end position="36"/>
    </location>
</feature>
<dbReference type="AlphaFoldDB" id="A0A1C3UMB5"/>
<evidence type="ECO:0000259" key="1">
    <source>
        <dbReference type="PROSITE" id="PS50943"/>
    </source>
</evidence>
<protein>
    <recommendedName>
        <fullName evidence="1">HTH cro/C1-type domain-containing protein</fullName>
    </recommendedName>
</protein>
<dbReference type="RefSeq" id="WP_075852441.1">
    <property type="nucleotide sequence ID" value="NZ_FMAC01000002.1"/>
</dbReference>
<name>A0A1C3UMB5_9HYPH</name>
<organism evidence="2 3">
    <name type="scientific">Rhizobium hainanense</name>
    <dbReference type="NCBI Taxonomy" id="52131"/>
    <lineage>
        <taxon>Bacteria</taxon>
        <taxon>Pseudomonadati</taxon>
        <taxon>Pseudomonadota</taxon>
        <taxon>Alphaproteobacteria</taxon>
        <taxon>Hyphomicrobiales</taxon>
        <taxon>Rhizobiaceae</taxon>
        <taxon>Rhizobium/Agrobacterium group</taxon>
        <taxon>Rhizobium</taxon>
    </lineage>
</organism>
<proteinExistence type="predicted"/>
<dbReference type="Proteomes" id="UP000186228">
    <property type="component" value="Unassembled WGS sequence"/>
</dbReference>
<dbReference type="SUPFAM" id="SSF47413">
    <property type="entry name" value="lambda repressor-like DNA-binding domains"/>
    <property type="match status" value="1"/>
</dbReference>
<evidence type="ECO:0000313" key="2">
    <source>
        <dbReference type="EMBL" id="SCB16613.1"/>
    </source>
</evidence>
<dbReference type="STRING" id="52131.GA0061100_102647"/>
<accession>A0A1C3UMB5</accession>
<dbReference type="InterPro" id="IPR001387">
    <property type="entry name" value="Cro/C1-type_HTH"/>
</dbReference>
<dbReference type="GO" id="GO:0003677">
    <property type="term" value="F:DNA binding"/>
    <property type="evidence" value="ECO:0007669"/>
    <property type="project" value="InterPro"/>
</dbReference>
<dbReference type="PROSITE" id="PS50943">
    <property type="entry name" value="HTH_CROC1"/>
    <property type="match status" value="1"/>
</dbReference>
<dbReference type="Gene3D" id="1.10.260.40">
    <property type="entry name" value="lambda repressor-like DNA-binding domains"/>
    <property type="match status" value="1"/>
</dbReference>
<sequence length="157" mass="17051">MISAEQLRAARAMLRLEQGALAEKAGVSIETIKRFEAMQGALKGRDDTVRSIVKSLEFAGIEFLDGEGANGYGGAGVRFAIDRSARLRNHIADTVAEMTRGLLSSAFVADTELFDRGSDYLSYLINSSLPDMIRDNMPKILDPKTVDDADGIHTGEK</sequence>
<evidence type="ECO:0000313" key="3">
    <source>
        <dbReference type="Proteomes" id="UP000186228"/>
    </source>
</evidence>